<dbReference type="AlphaFoldDB" id="A0A927MJJ4"/>
<dbReference type="EMBL" id="JADBEL010000014">
    <property type="protein sequence ID" value="MBE1555550.1"/>
    <property type="molecule type" value="Genomic_DNA"/>
</dbReference>
<accession>A0A927MJJ4</accession>
<name>A0A927MJJ4_9BACL</name>
<dbReference type="PROSITE" id="PS51257">
    <property type="entry name" value="PROKAR_LIPOPROTEIN"/>
    <property type="match status" value="1"/>
</dbReference>
<evidence type="ECO:0000313" key="1">
    <source>
        <dbReference type="EMBL" id="MBE1555550.1"/>
    </source>
</evidence>
<organism evidence="1 2">
    <name type="scientific">Sporosarcina limicola</name>
    <dbReference type="NCBI Taxonomy" id="34101"/>
    <lineage>
        <taxon>Bacteria</taxon>
        <taxon>Bacillati</taxon>
        <taxon>Bacillota</taxon>
        <taxon>Bacilli</taxon>
        <taxon>Bacillales</taxon>
        <taxon>Caryophanaceae</taxon>
        <taxon>Sporosarcina</taxon>
    </lineage>
</organism>
<protein>
    <recommendedName>
        <fullName evidence="3">Lipoprotein</fullName>
    </recommendedName>
</protein>
<sequence length="152" mass="17403">MSELTNKRQLLMITALSFLLIIGACSDKNKVTTMPSETTTSKKSLGSTYGFTSLNLTIDTKEMTEALIANYDEKRAKTEAMYQNKIEDLYLHGNKAMEKLDSIFNDFPLEPDMDEEDLIKKASESFDIVDYKKLKLEIKFKGHEKKKMLLTK</sequence>
<dbReference type="Proteomes" id="UP000658225">
    <property type="component" value="Unassembled WGS sequence"/>
</dbReference>
<dbReference type="RefSeq" id="WP_192599256.1">
    <property type="nucleotide sequence ID" value="NZ_JADBEL010000014.1"/>
</dbReference>
<dbReference type="InterPro" id="IPR025623">
    <property type="entry name" value="YusW"/>
</dbReference>
<dbReference type="Pfam" id="PF14039">
    <property type="entry name" value="YusW"/>
    <property type="match status" value="1"/>
</dbReference>
<reference evidence="1" key="1">
    <citation type="submission" date="2020-10" db="EMBL/GenBank/DDBJ databases">
        <title>Genomic Encyclopedia of Type Strains, Phase IV (KMG-IV): sequencing the most valuable type-strain genomes for metagenomic binning, comparative biology and taxonomic classification.</title>
        <authorList>
            <person name="Goeker M."/>
        </authorList>
    </citation>
    <scope>NUCLEOTIDE SEQUENCE</scope>
    <source>
        <strain evidence="1">DSM 13886</strain>
    </source>
</reference>
<evidence type="ECO:0008006" key="3">
    <source>
        <dbReference type="Google" id="ProtNLM"/>
    </source>
</evidence>
<proteinExistence type="predicted"/>
<evidence type="ECO:0000313" key="2">
    <source>
        <dbReference type="Proteomes" id="UP000658225"/>
    </source>
</evidence>
<keyword evidence="2" id="KW-1185">Reference proteome</keyword>
<gene>
    <name evidence="1" type="ORF">H4683_002670</name>
</gene>
<comment type="caution">
    <text evidence="1">The sequence shown here is derived from an EMBL/GenBank/DDBJ whole genome shotgun (WGS) entry which is preliminary data.</text>
</comment>